<comment type="caution">
    <text evidence="1">The sequence shown here is derived from an EMBL/GenBank/DDBJ whole genome shotgun (WGS) entry which is preliminary data.</text>
</comment>
<name>X0YV67_9ZZZZ</name>
<reference evidence="1" key="1">
    <citation type="journal article" date="2014" name="Front. Microbiol.">
        <title>High frequency of phylogenetically diverse reductive dehalogenase-homologous genes in deep subseafloor sedimentary metagenomes.</title>
        <authorList>
            <person name="Kawai M."/>
            <person name="Futagami T."/>
            <person name="Toyoda A."/>
            <person name="Takaki Y."/>
            <person name="Nishi S."/>
            <person name="Hori S."/>
            <person name="Arai W."/>
            <person name="Tsubouchi T."/>
            <person name="Morono Y."/>
            <person name="Uchiyama I."/>
            <person name="Ito T."/>
            <person name="Fujiyama A."/>
            <person name="Inagaki F."/>
            <person name="Takami H."/>
        </authorList>
    </citation>
    <scope>NUCLEOTIDE SEQUENCE</scope>
    <source>
        <strain evidence="1">Expedition CK06-06</strain>
    </source>
</reference>
<organism evidence="1">
    <name type="scientific">marine sediment metagenome</name>
    <dbReference type="NCBI Taxonomy" id="412755"/>
    <lineage>
        <taxon>unclassified sequences</taxon>
        <taxon>metagenomes</taxon>
        <taxon>ecological metagenomes</taxon>
    </lineage>
</organism>
<gene>
    <name evidence="1" type="ORF">S01H1_64094</name>
</gene>
<proteinExistence type="predicted"/>
<feature type="non-terminal residue" evidence="1">
    <location>
        <position position="1"/>
    </location>
</feature>
<evidence type="ECO:0000313" key="1">
    <source>
        <dbReference type="EMBL" id="GAG40486.1"/>
    </source>
</evidence>
<protein>
    <submittedName>
        <fullName evidence="1">Uncharacterized protein</fullName>
    </submittedName>
</protein>
<dbReference type="EMBL" id="BARS01042230">
    <property type="protein sequence ID" value="GAG40486.1"/>
    <property type="molecule type" value="Genomic_DNA"/>
</dbReference>
<dbReference type="AlphaFoldDB" id="X0YV67"/>
<dbReference type="Gene3D" id="2.40.420.20">
    <property type="match status" value="1"/>
</dbReference>
<sequence>GGQQEPRRIEIGMSNFEMAEALSGLSEGDTVLTTITSKALQDREAFMERMRRWSRIPGMEKKKK</sequence>
<accession>X0YV67</accession>